<gene>
    <name evidence="2" type="ORF">Agub_g15369</name>
</gene>
<evidence type="ECO:0000313" key="2">
    <source>
        <dbReference type="EMBL" id="GFR52757.1"/>
    </source>
</evidence>
<dbReference type="EMBL" id="BMAR01000071">
    <property type="protein sequence ID" value="GFR52757.1"/>
    <property type="molecule type" value="Genomic_DNA"/>
</dbReference>
<dbReference type="Proteomes" id="UP001054857">
    <property type="component" value="Unassembled WGS sequence"/>
</dbReference>
<evidence type="ECO:0000313" key="3">
    <source>
        <dbReference type="Proteomes" id="UP001054857"/>
    </source>
</evidence>
<protein>
    <submittedName>
        <fullName evidence="2">Uncharacterized protein</fullName>
    </submittedName>
</protein>
<accession>A0AAD3E4L0</accession>
<keyword evidence="3" id="KW-1185">Reference proteome</keyword>
<comment type="caution">
    <text evidence="2">The sequence shown here is derived from an EMBL/GenBank/DDBJ whole genome shotgun (WGS) entry which is preliminary data.</text>
</comment>
<reference evidence="2 3" key="1">
    <citation type="journal article" date="2021" name="Sci. Rep.">
        <title>Genome sequencing of the multicellular alga Astrephomene provides insights into convergent evolution of germ-soma differentiation.</title>
        <authorList>
            <person name="Yamashita S."/>
            <person name="Yamamoto K."/>
            <person name="Matsuzaki R."/>
            <person name="Suzuki S."/>
            <person name="Yamaguchi H."/>
            <person name="Hirooka S."/>
            <person name="Minakuchi Y."/>
            <person name="Miyagishima S."/>
            <person name="Kawachi M."/>
            <person name="Toyoda A."/>
            <person name="Nozaki H."/>
        </authorList>
    </citation>
    <scope>NUCLEOTIDE SEQUENCE [LARGE SCALE GENOMIC DNA]</scope>
    <source>
        <strain evidence="2 3">NIES-4017</strain>
    </source>
</reference>
<feature type="region of interest" description="Disordered" evidence="1">
    <location>
        <begin position="77"/>
        <end position="134"/>
    </location>
</feature>
<feature type="region of interest" description="Disordered" evidence="1">
    <location>
        <begin position="1"/>
        <end position="30"/>
    </location>
</feature>
<sequence>MQNGFNGSRSPPRHAVTSTLASGAETSDGGGVVAAVAGTFKRARASRPVSLVTGAVGTAAGWVGGALPALVGLVRPGGGGGGRRQQEQQPPSPYGLGGGSRSGFLTPRPGSSGGGGVLGPGGAGSPHSPMGRPRAVPVMVQDGVRWVNLVRWLSLARLFTPCFRPRGGSRRRVRFGGAAGSGRGLLLGPNGEGGGKAAAELAGSTAAPAPTTAAGAAAAAAPGGSTSRPVYIQVRQARQLVWPSLAGVPAEGPSCYCLLLAGDTPVGSTQARQVAGGGGAGGVAGGGGGGSSTVVWNEVFSFPRSLLEAPGGISLPGAPPRLLLQVWVCEGGGVGALGASEEVLVGQAELGGRLGGLLAAERPHPLSAVLELQALDEDTGQVEPGSCGELLVAAWVEPGAGDAAPRTSPCLLPGAPSAAEAGVLYSNLSAPCGSKSMPAVVHSPLGTLYEEPAVAALQVVVSGLAGLRWE</sequence>
<name>A0AAD3E4L0_9CHLO</name>
<feature type="compositionally biased region" description="Gly residues" evidence="1">
    <location>
        <begin position="111"/>
        <end position="124"/>
    </location>
</feature>
<feature type="compositionally biased region" description="Polar residues" evidence="1">
    <location>
        <begin position="16"/>
        <end position="25"/>
    </location>
</feature>
<dbReference type="AlphaFoldDB" id="A0AAD3E4L0"/>
<feature type="non-terminal residue" evidence="2">
    <location>
        <position position="1"/>
    </location>
</feature>
<organism evidence="2 3">
    <name type="scientific">Astrephomene gubernaculifera</name>
    <dbReference type="NCBI Taxonomy" id="47775"/>
    <lineage>
        <taxon>Eukaryota</taxon>
        <taxon>Viridiplantae</taxon>
        <taxon>Chlorophyta</taxon>
        <taxon>core chlorophytes</taxon>
        <taxon>Chlorophyceae</taxon>
        <taxon>CS clade</taxon>
        <taxon>Chlamydomonadales</taxon>
        <taxon>Astrephomenaceae</taxon>
        <taxon>Astrephomene</taxon>
    </lineage>
</organism>
<proteinExistence type="predicted"/>
<evidence type="ECO:0000256" key="1">
    <source>
        <dbReference type="SAM" id="MobiDB-lite"/>
    </source>
</evidence>